<sequence>MLIGIIVLNSGIGRGIGVSVSGRIGDTSRESGVAVVNFLKSLATHCNVSIGRYAETYREPAEIGSVSAEIGSVSADTPRRIGNRRDRVRFFFPTLYRPVSVSVTQNTGTYRPIRYVPADIQKYGWN</sequence>
<name>A0ACC0Q4N0_RHOML</name>
<protein>
    <submittedName>
        <fullName evidence="1">Uncharacterized protein</fullName>
    </submittedName>
</protein>
<accession>A0ACC0Q4N0</accession>
<dbReference type="EMBL" id="CM046388">
    <property type="protein sequence ID" value="KAI8572391.1"/>
    <property type="molecule type" value="Genomic_DNA"/>
</dbReference>
<reference evidence="1" key="1">
    <citation type="submission" date="2022-02" db="EMBL/GenBank/DDBJ databases">
        <title>Plant Genome Project.</title>
        <authorList>
            <person name="Zhang R.-G."/>
        </authorList>
    </citation>
    <scope>NUCLEOTIDE SEQUENCE</scope>
    <source>
        <strain evidence="1">AT1</strain>
    </source>
</reference>
<evidence type="ECO:0000313" key="2">
    <source>
        <dbReference type="Proteomes" id="UP001062846"/>
    </source>
</evidence>
<organism evidence="1 2">
    <name type="scientific">Rhododendron molle</name>
    <name type="common">Chinese azalea</name>
    <name type="synonym">Azalea mollis</name>
    <dbReference type="NCBI Taxonomy" id="49168"/>
    <lineage>
        <taxon>Eukaryota</taxon>
        <taxon>Viridiplantae</taxon>
        <taxon>Streptophyta</taxon>
        <taxon>Embryophyta</taxon>
        <taxon>Tracheophyta</taxon>
        <taxon>Spermatophyta</taxon>
        <taxon>Magnoliopsida</taxon>
        <taxon>eudicotyledons</taxon>
        <taxon>Gunneridae</taxon>
        <taxon>Pentapetalae</taxon>
        <taxon>asterids</taxon>
        <taxon>Ericales</taxon>
        <taxon>Ericaceae</taxon>
        <taxon>Ericoideae</taxon>
        <taxon>Rhodoreae</taxon>
        <taxon>Rhododendron</taxon>
    </lineage>
</organism>
<proteinExistence type="predicted"/>
<keyword evidence="2" id="KW-1185">Reference proteome</keyword>
<comment type="caution">
    <text evidence="1">The sequence shown here is derived from an EMBL/GenBank/DDBJ whole genome shotgun (WGS) entry which is preliminary data.</text>
</comment>
<evidence type="ECO:0000313" key="1">
    <source>
        <dbReference type="EMBL" id="KAI8572391.1"/>
    </source>
</evidence>
<dbReference type="Proteomes" id="UP001062846">
    <property type="component" value="Chromosome 1"/>
</dbReference>
<gene>
    <name evidence="1" type="ORF">RHMOL_Rhmol01G0194800</name>
</gene>